<keyword evidence="3" id="KW-1185">Reference proteome</keyword>
<dbReference type="Proteomes" id="UP000092460">
    <property type="component" value="Unassembled WGS sequence"/>
</dbReference>
<evidence type="ECO:0000313" key="3">
    <source>
        <dbReference type="Proteomes" id="UP000092460"/>
    </source>
</evidence>
<dbReference type="SMART" id="SM00587">
    <property type="entry name" value="CHK"/>
    <property type="match status" value="1"/>
</dbReference>
<dbReference type="EMBL" id="JXJN01020408">
    <property type="status" value="NOT_ANNOTATED_CDS"/>
    <property type="molecule type" value="Genomic_DNA"/>
</dbReference>
<evidence type="ECO:0000259" key="1">
    <source>
        <dbReference type="SMART" id="SM00587"/>
    </source>
</evidence>
<name>A0A1B0BTX4_9MUSC</name>
<sequence>MALKLPDKYLRNRLVPQIMQHLQREEFIFYEVDHSPGLDGFMSTMYNIKLKTKTTGGIKERWFILKIMRGDKDFREYSKSYIQFANEIYVYTSVLAAFKEVMKVAEECSTKIDDLLPKCYVAEFGYIEGLSSNVKDAESVLVLEHLKPLNYRIGPRLYLNFEHLLGMSRVLGQYHAFSYTLRSTNITKWNELIAGIKPLPFIDIKRPDEDKNNFYRILYRVAFDRFFDYLGRYKDDNIFDSSNDKDVKLIENLKKLREKYFHEPCELLENLRTKVLINEDDKNFAVILHGDYNRNNVLFKYKYQEQEASLTELEDIKMFDFQELRYGSPALDLSFFMYFNTPEDIRSKIWSNLLVCYHTNMISILSSNLKAHQKTSNDISKILSYYSFENFQKHFARFAFYGVMICLHFLPWMLCSEQECERLSKLFGVNVHSDEFYQLSLNAGGDMVNSKLLGIVRHASEMGYMDCI</sequence>
<protein>
    <recommendedName>
        <fullName evidence="1">CHK kinase-like domain-containing protein</fullName>
    </recommendedName>
</protein>
<dbReference type="AlphaFoldDB" id="A0A1B0BTX4"/>
<evidence type="ECO:0000313" key="2">
    <source>
        <dbReference type="EnsemblMetazoa" id="GPPI040425-PA"/>
    </source>
</evidence>
<dbReference type="InterPro" id="IPR004119">
    <property type="entry name" value="EcKL"/>
</dbReference>
<dbReference type="EnsemblMetazoa" id="GPPI040425-RA">
    <property type="protein sequence ID" value="GPPI040425-PA"/>
    <property type="gene ID" value="GPPI040425"/>
</dbReference>
<dbReference type="InterPro" id="IPR015897">
    <property type="entry name" value="CHK_kinase-like"/>
</dbReference>
<dbReference type="PANTHER" id="PTHR11012:SF4">
    <property type="entry name" value="LD42035P"/>
    <property type="match status" value="1"/>
</dbReference>
<dbReference type="InterPro" id="IPR011009">
    <property type="entry name" value="Kinase-like_dom_sf"/>
</dbReference>
<feature type="domain" description="CHK kinase-like" evidence="1">
    <location>
        <begin position="141"/>
        <end position="367"/>
    </location>
</feature>
<dbReference type="Gene3D" id="3.90.1200.10">
    <property type="match status" value="1"/>
</dbReference>
<dbReference type="VEuPathDB" id="VectorBase:GPPI040425"/>
<proteinExistence type="predicted"/>
<organism evidence="2 3">
    <name type="scientific">Glossina palpalis gambiensis</name>
    <dbReference type="NCBI Taxonomy" id="67801"/>
    <lineage>
        <taxon>Eukaryota</taxon>
        <taxon>Metazoa</taxon>
        <taxon>Ecdysozoa</taxon>
        <taxon>Arthropoda</taxon>
        <taxon>Hexapoda</taxon>
        <taxon>Insecta</taxon>
        <taxon>Pterygota</taxon>
        <taxon>Neoptera</taxon>
        <taxon>Endopterygota</taxon>
        <taxon>Diptera</taxon>
        <taxon>Brachycera</taxon>
        <taxon>Muscomorpha</taxon>
        <taxon>Hippoboscoidea</taxon>
        <taxon>Glossinidae</taxon>
        <taxon>Glossina</taxon>
    </lineage>
</organism>
<dbReference type="PANTHER" id="PTHR11012">
    <property type="entry name" value="PROTEIN KINASE-LIKE DOMAIN-CONTAINING"/>
    <property type="match status" value="1"/>
</dbReference>
<dbReference type="Pfam" id="PF02958">
    <property type="entry name" value="EcKL"/>
    <property type="match status" value="1"/>
</dbReference>
<reference evidence="3" key="1">
    <citation type="submission" date="2015-01" db="EMBL/GenBank/DDBJ databases">
        <authorList>
            <person name="Aksoy S."/>
            <person name="Warren W."/>
            <person name="Wilson R.K."/>
        </authorList>
    </citation>
    <scope>NUCLEOTIDE SEQUENCE [LARGE SCALE GENOMIC DNA]</scope>
    <source>
        <strain evidence="3">IAEA</strain>
    </source>
</reference>
<reference evidence="2" key="2">
    <citation type="submission" date="2020-05" db="UniProtKB">
        <authorList>
            <consortium name="EnsemblMetazoa"/>
        </authorList>
    </citation>
    <scope>IDENTIFICATION</scope>
    <source>
        <strain evidence="2">IAEA</strain>
    </source>
</reference>
<accession>A0A1B0BTX4</accession>
<dbReference type="SUPFAM" id="SSF56112">
    <property type="entry name" value="Protein kinase-like (PK-like)"/>
    <property type="match status" value="1"/>
</dbReference>